<dbReference type="PATRIC" id="fig|1441923.3.peg.344"/>
<sequence>MTGNTELCRMGEGRRLTLPDATVTALSTGAPAGGAYELFLVEAPRTAPAPMHAEPWAKSYHVLGGRILVRAGTDVHELAGGDTITVAPGTMNSFTVLTDTATFLLIAAGTSMSGFFGALDGLDPAQAPDESARTLRAVTDRYGVALAAEGGAP</sequence>
<dbReference type="AlphaFoldDB" id="A0A0M9WQK2"/>
<evidence type="ECO:0000313" key="1">
    <source>
        <dbReference type="EMBL" id="KOS57860.1"/>
    </source>
</evidence>
<name>A0A0M9WQK2_RHORH</name>
<dbReference type="RefSeq" id="WP_054371073.1">
    <property type="nucleotide sequence ID" value="NZ_AZYO01000002.1"/>
</dbReference>
<dbReference type="InterPro" id="IPR014710">
    <property type="entry name" value="RmlC-like_jellyroll"/>
</dbReference>
<accession>A0A0M9WQK2</accession>
<organism evidence="1 2">
    <name type="scientific">Rhodococcus rhodochrous KG-21</name>
    <dbReference type="NCBI Taxonomy" id="1441923"/>
    <lineage>
        <taxon>Bacteria</taxon>
        <taxon>Bacillati</taxon>
        <taxon>Actinomycetota</taxon>
        <taxon>Actinomycetes</taxon>
        <taxon>Mycobacteriales</taxon>
        <taxon>Nocardiaceae</taxon>
        <taxon>Rhodococcus</taxon>
    </lineage>
</organism>
<dbReference type="Gene3D" id="2.60.120.10">
    <property type="entry name" value="Jelly Rolls"/>
    <property type="match status" value="1"/>
</dbReference>
<reference evidence="1 2" key="1">
    <citation type="journal article" date="2015" name="Genome Announc.">
        <title>Draft Genome Sequence of Rhodococcus rhodochrous Strain KG-21, a Soil Isolate from Oil Fields of Krishna-Godavari Basin, India.</title>
        <authorList>
            <person name="Dawar C."/>
            <person name="Aggarwal R.K."/>
        </authorList>
    </citation>
    <scope>NUCLEOTIDE SEQUENCE [LARGE SCALE GENOMIC DNA]</scope>
    <source>
        <strain evidence="1 2">KG-21</strain>
    </source>
</reference>
<gene>
    <name evidence="1" type="ORF">Z051_01565</name>
</gene>
<dbReference type="EMBL" id="AZYO01000002">
    <property type="protein sequence ID" value="KOS57860.1"/>
    <property type="molecule type" value="Genomic_DNA"/>
</dbReference>
<reference evidence="2" key="2">
    <citation type="submission" date="2015-01" db="EMBL/GenBank/DDBJ databases">
        <title>Draft genome sequence of potential hydrocarbon metabolising strain of Rhodococcus rhodochrous.</title>
        <authorList>
            <person name="Aggarwal R.K."/>
            <person name="Dawar C."/>
        </authorList>
    </citation>
    <scope>NUCLEOTIDE SEQUENCE [LARGE SCALE GENOMIC DNA]</scope>
    <source>
        <strain evidence="2">KG-21</strain>
    </source>
</reference>
<evidence type="ECO:0008006" key="3">
    <source>
        <dbReference type="Google" id="ProtNLM"/>
    </source>
</evidence>
<comment type="caution">
    <text evidence="1">The sequence shown here is derived from an EMBL/GenBank/DDBJ whole genome shotgun (WGS) entry which is preliminary data.</text>
</comment>
<dbReference type="Proteomes" id="UP000037712">
    <property type="component" value="Unassembled WGS sequence"/>
</dbReference>
<proteinExistence type="predicted"/>
<evidence type="ECO:0000313" key="2">
    <source>
        <dbReference type="Proteomes" id="UP000037712"/>
    </source>
</evidence>
<protein>
    <recommendedName>
        <fullName evidence="3">Cupin 2 conserved barrel domain-containing protein</fullName>
    </recommendedName>
</protein>
<dbReference type="SUPFAM" id="SSF51182">
    <property type="entry name" value="RmlC-like cupins"/>
    <property type="match status" value="1"/>
</dbReference>
<dbReference type="InterPro" id="IPR011051">
    <property type="entry name" value="RmlC_Cupin_sf"/>
</dbReference>